<dbReference type="Gene3D" id="3.40.50.10990">
    <property type="entry name" value="GTP cyclohydrolase II"/>
    <property type="match status" value="1"/>
</dbReference>
<keyword evidence="3 9" id="KW-0479">Metal-binding</keyword>
<proteinExistence type="inferred from homology"/>
<dbReference type="EC" id="3.5.4.25" evidence="9"/>
<accession>A0A1I0WNJ0</accession>
<keyword evidence="5 9" id="KW-0378">Hydrolase</keyword>
<evidence type="ECO:0000259" key="10">
    <source>
        <dbReference type="Pfam" id="PF00925"/>
    </source>
</evidence>
<feature type="binding site" evidence="9">
    <location>
        <position position="344"/>
    </location>
    <ligand>
        <name>GTP</name>
        <dbReference type="ChEBI" id="CHEBI:37565"/>
    </ligand>
</feature>
<dbReference type="InterPro" id="IPR032677">
    <property type="entry name" value="GTP_cyclohydro_II"/>
</dbReference>
<keyword evidence="12" id="KW-1185">Reference proteome</keyword>
<dbReference type="EMBL" id="FOJU01000002">
    <property type="protein sequence ID" value="SFA90302.1"/>
    <property type="molecule type" value="Genomic_DNA"/>
</dbReference>
<dbReference type="SUPFAM" id="SSF142695">
    <property type="entry name" value="RibA-like"/>
    <property type="match status" value="1"/>
</dbReference>
<dbReference type="InterPro" id="IPR000926">
    <property type="entry name" value="RibA"/>
</dbReference>
<dbReference type="GO" id="GO:0008270">
    <property type="term" value="F:zinc ion binding"/>
    <property type="evidence" value="ECO:0007669"/>
    <property type="project" value="UniProtKB-UniRule"/>
</dbReference>
<dbReference type="STRING" id="871651.SAMN05421688_1616"/>
<protein>
    <recommendedName>
        <fullName evidence="9">GTP cyclohydrolase-2</fullName>
        <ecNumber evidence="9">3.5.4.25</ecNumber>
    </recommendedName>
    <alternativeName>
        <fullName evidence="9">GTP cyclohydrolase II</fullName>
    </alternativeName>
</protein>
<comment type="catalytic activity">
    <reaction evidence="8 9">
        <text>GTP + 4 H2O = 2,5-diamino-6-hydroxy-4-(5-phosphoribosylamino)-pyrimidine + formate + 2 phosphate + 3 H(+)</text>
        <dbReference type="Rhea" id="RHEA:23704"/>
        <dbReference type="ChEBI" id="CHEBI:15377"/>
        <dbReference type="ChEBI" id="CHEBI:15378"/>
        <dbReference type="ChEBI" id="CHEBI:15740"/>
        <dbReference type="ChEBI" id="CHEBI:37565"/>
        <dbReference type="ChEBI" id="CHEBI:43474"/>
        <dbReference type="ChEBI" id="CHEBI:58614"/>
        <dbReference type="EC" id="3.5.4.25"/>
    </reaction>
</comment>
<keyword evidence="6 9" id="KW-0862">Zinc</keyword>
<evidence type="ECO:0000313" key="12">
    <source>
        <dbReference type="Proteomes" id="UP000198796"/>
    </source>
</evidence>
<feature type="binding site" evidence="9">
    <location>
        <position position="244"/>
    </location>
    <ligand>
        <name>Zn(2+)</name>
        <dbReference type="ChEBI" id="CHEBI:29105"/>
        <note>catalytic</note>
    </ligand>
</feature>
<dbReference type="HAMAP" id="MF_00179">
    <property type="entry name" value="RibA"/>
    <property type="match status" value="1"/>
</dbReference>
<evidence type="ECO:0000256" key="5">
    <source>
        <dbReference type="ARBA" id="ARBA00022801"/>
    </source>
</evidence>
<feature type="binding site" evidence="9">
    <location>
        <begin position="282"/>
        <end position="284"/>
    </location>
    <ligand>
        <name>GTP</name>
        <dbReference type="ChEBI" id="CHEBI:37565"/>
    </ligand>
</feature>
<dbReference type="NCBIfam" id="NF001591">
    <property type="entry name" value="PRK00393.1"/>
    <property type="match status" value="1"/>
</dbReference>
<name>A0A1I0WNJ0_9RHOB</name>
<feature type="binding site" evidence="9">
    <location>
        <begin position="239"/>
        <end position="243"/>
    </location>
    <ligand>
        <name>GTP</name>
        <dbReference type="ChEBI" id="CHEBI:37565"/>
    </ligand>
</feature>
<dbReference type="PIRSF" id="PIRSF001259">
    <property type="entry name" value="RibA"/>
    <property type="match status" value="1"/>
</dbReference>
<dbReference type="NCBIfam" id="TIGR00505">
    <property type="entry name" value="ribA"/>
    <property type="match status" value="1"/>
</dbReference>
<evidence type="ECO:0000256" key="6">
    <source>
        <dbReference type="ARBA" id="ARBA00022833"/>
    </source>
</evidence>
<dbReference type="CDD" id="cd00641">
    <property type="entry name" value="GTP_cyclohydro2"/>
    <property type="match status" value="1"/>
</dbReference>
<dbReference type="Proteomes" id="UP000198796">
    <property type="component" value="Unassembled WGS sequence"/>
</dbReference>
<dbReference type="GO" id="GO:0005525">
    <property type="term" value="F:GTP binding"/>
    <property type="evidence" value="ECO:0007669"/>
    <property type="project" value="UniProtKB-KW"/>
</dbReference>
<keyword evidence="7 9" id="KW-0342">GTP-binding</keyword>
<evidence type="ECO:0000256" key="8">
    <source>
        <dbReference type="ARBA" id="ARBA00049295"/>
    </source>
</evidence>
<dbReference type="GO" id="GO:0008686">
    <property type="term" value="F:3,4-dihydroxy-2-butanone-4-phosphate synthase activity"/>
    <property type="evidence" value="ECO:0007669"/>
    <property type="project" value="TreeGrafter"/>
</dbReference>
<dbReference type="FunFam" id="3.40.50.10990:FF:000002">
    <property type="entry name" value="GTP cyclohydrolase-2"/>
    <property type="match status" value="1"/>
</dbReference>
<comment type="similarity">
    <text evidence="9">Belongs to the GTP cyclohydrolase II family.</text>
</comment>
<feature type="binding site" evidence="9">
    <location>
        <position position="304"/>
    </location>
    <ligand>
        <name>GTP</name>
        <dbReference type="ChEBI" id="CHEBI:37565"/>
    </ligand>
</feature>
<feature type="binding site" evidence="9">
    <location>
        <position position="255"/>
    </location>
    <ligand>
        <name>Zn(2+)</name>
        <dbReference type="ChEBI" id="CHEBI:29105"/>
        <note>catalytic</note>
    </ligand>
</feature>
<dbReference type="PANTHER" id="PTHR21327:SF18">
    <property type="entry name" value="3,4-DIHYDROXY-2-BUTANONE 4-PHOSPHATE SYNTHASE"/>
    <property type="match status" value="1"/>
</dbReference>
<evidence type="ECO:0000256" key="7">
    <source>
        <dbReference type="ARBA" id="ARBA00023134"/>
    </source>
</evidence>
<feature type="binding site" evidence="9">
    <location>
        <position position="260"/>
    </location>
    <ligand>
        <name>GTP</name>
        <dbReference type="ChEBI" id="CHEBI:37565"/>
    </ligand>
</feature>
<comment type="function">
    <text evidence="9">Catalyzes the conversion of GTP to 2,5-diamino-6-ribosylamino-4(3H)-pyrimidinone 5'-phosphate (DARP), formate and pyrophosphate.</text>
</comment>
<feature type="active site" description="Proton acceptor" evidence="9">
    <location>
        <position position="316"/>
    </location>
</feature>
<dbReference type="PANTHER" id="PTHR21327">
    <property type="entry name" value="GTP CYCLOHYDROLASE II-RELATED"/>
    <property type="match status" value="1"/>
</dbReference>
<feature type="binding site" evidence="9">
    <location>
        <position position="339"/>
    </location>
    <ligand>
        <name>GTP</name>
        <dbReference type="ChEBI" id="CHEBI:37565"/>
    </ligand>
</feature>
<organism evidence="11 12">
    <name type="scientific">Poseidonocella pacifica</name>
    <dbReference type="NCBI Taxonomy" id="871651"/>
    <lineage>
        <taxon>Bacteria</taxon>
        <taxon>Pseudomonadati</taxon>
        <taxon>Pseudomonadota</taxon>
        <taxon>Alphaproteobacteria</taxon>
        <taxon>Rhodobacterales</taxon>
        <taxon>Roseobacteraceae</taxon>
        <taxon>Poseidonocella</taxon>
    </lineage>
</organism>
<evidence type="ECO:0000313" key="11">
    <source>
        <dbReference type="EMBL" id="SFA90302.1"/>
    </source>
</evidence>
<dbReference type="AlphaFoldDB" id="A0A1I0WNJ0"/>
<evidence type="ECO:0000256" key="2">
    <source>
        <dbReference type="ARBA" id="ARBA00022619"/>
    </source>
</evidence>
<evidence type="ECO:0000256" key="4">
    <source>
        <dbReference type="ARBA" id="ARBA00022741"/>
    </source>
</evidence>
<dbReference type="GO" id="GO:0005829">
    <property type="term" value="C:cytosol"/>
    <property type="evidence" value="ECO:0007669"/>
    <property type="project" value="TreeGrafter"/>
</dbReference>
<feature type="domain" description="GTP cyclohydrolase II" evidence="10">
    <location>
        <begin position="199"/>
        <end position="360"/>
    </location>
</feature>
<reference evidence="11 12" key="1">
    <citation type="submission" date="2016-10" db="EMBL/GenBank/DDBJ databases">
        <authorList>
            <person name="de Groot N.N."/>
        </authorList>
    </citation>
    <scope>NUCLEOTIDE SEQUENCE [LARGE SCALE GENOMIC DNA]</scope>
    <source>
        <strain evidence="11 12">DSM 29316</strain>
    </source>
</reference>
<evidence type="ECO:0000256" key="1">
    <source>
        <dbReference type="ARBA" id="ARBA00004853"/>
    </source>
</evidence>
<feature type="binding site" evidence="9">
    <location>
        <position position="257"/>
    </location>
    <ligand>
        <name>Zn(2+)</name>
        <dbReference type="ChEBI" id="CHEBI:29105"/>
        <note>catalytic</note>
    </ligand>
</feature>
<dbReference type="UniPathway" id="UPA00275">
    <property type="reaction ID" value="UER00400"/>
</dbReference>
<sequence length="384" mass="41168">MFQFTAGGDRRERLQRKGAGVTLAPDITDLLARARADIRMGVPVVLTGTGDGGAVLLAAETASPERLADMAGLSTETCLVVTGRRAETLRARAYDGDIARLPLPRGVTPSWVRAVADPSDDLKTPMKGPFNALRGGDASLHRLAVDLVKEARLLPSVIVAPVKDAVDFASKNGLTSLPAEESAATMGAEALLDPVIRARVPLLLAPDARLHVFRPKDGAEEHYVIEVGSPPRDRPVLARLHSACFTGDLLGSLKCDCGPQLRAALAQMGSEGAGVLLYLNQEGRGIGLANKMRAYSLQDQGFDTVEANHRLGFEDDERDFRLGAALLLRMGFSAVRLMTNNPAKIDMMRRMDIDVVERVPLKVGKTPQNEAYLATKAAKSGHLL</sequence>
<evidence type="ECO:0000256" key="9">
    <source>
        <dbReference type="HAMAP-Rule" id="MF_00179"/>
    </source>
</evidence>
<keyword evidence="4 9" id="KW-0547">Nucleotide-binding</keyword>
<comment type="pathway">
    <text evidence="1 9">Cofactor biosynthesis; riboflavin biosynthesis; 5-amino-6-(D-ribitylamino)uracil from GTP: step 1/4.</text>
</comment>
<gene>
    <name evidence="9" type="primary">ribA</name>
    <name evidence="11" type="ORF">SAMN05421688_1616</name>
</gene>
<dbReference type="Pfam" id="PF00925">
    <property type="entry name" value="GTP_cyclohydro2"/>
    <property type="match status" value="1"/>
</dbReference>
<dbReference type="GO" id="GO:0003935">
    <property type="term" value="F:GTP cyclohydrolase II activity"/>
    <property type="evidence" value="ECO:0007669"/>
    <property type="project" value="UniProtKB-UniRule"/>
</dbReference>
<evidence type="ECO:0000256" key="3">
    <source>
        <dbReference type="ARBA" id="ARBA00022723"/>
    </source>
</evidence>
<feature type="active site" description="Nucleophile" evidence="9">
    <location>
        <position position="318"/>
    </location>
</feature>
<dbReference type="InterPro" id="IPR036144">
    <property type="entry name" value="RibA-like_sf"/>
</dbReference>
<dbReference type="GO" id="GO:0009231">
    <property type="term" value="P:riboflavin biosynthetic process"/>
    <property type="evidence" value="ECO:0007669"/>
    <property type="project" value="UniProtKB-UniRule"/>
</dbReference>
<comment type="cofactor">
    <cofactor evidence="9">
        <name>Zn(2+)</name>
        <dbReference type="ChEBI" id="CHEBI:29105"/>
    </cofactor>
    <text evidence="9">Binds 1 zinc ion per subunit.</text>
</comment>
<keyword evidence="2 9" id="KW-0686">Riboflavin biosynthesis</keyword>